<protein>
    <recommendedName>
        <fullName evidence="8">Bcl-2 Bcl-2 homology region 1-3 domain-containing protein</fullName>
    </recommendedName>
</protein>
<dbReference type="GO" id="GO:0012505">
    <property type="term" value="C:endomembrane system"/>
    <property type="evidence" value="ECO:0007669"/>
    <property type="project" value="UniProtKB-SubCell"/>
</dbReference>
<dbReference type="AlphaFoldDB" id="A0A423TXS8"/>
<evidence type="ECO:0000256" key="2">
    <source>
        <dbReference type="ARBA" id="ARBA00009458"/>
    </source>
</evidence>
<keyword evidence="4" id="KW-0053">Apoptosis</keyword>
<reference evidence="9 10" key="1">
    <citation type="submission" date="2018-04" db="EMBL/GenBank/DDBJ databases">
        <authorList>
            <person name="Zhang X."/>
            <person name="Yuan J."/>
            <person name="Li F."/>
            <person name="Xiang J."/>
        </authorList>
    </citation>
    <scope>NUCLEOTIDE SEQUENCE [LARGE SCALE GENOMIC DNA]</scope>
    <source>
        <tissue evidence="9">Muscle</tissue>
    </source>
</reference>
<evidence type="ECO:0000313" key="9">
    <source>
        <dbReference type="EMBL" id="ROT81268.1"/>
    </source>
</evidence>
<dbReference type="InterPro" id="IPR036834">
    <property type="entry name" value="Bcl-2-like_sf"/>
</dbReference>
<evidence type="ECO:0000313" key="10">
    <source>
        <dbReference type="Proteomes" id="UP000283509"/>
    </source>
</evidence>
<dbReference type="Proteomes" id="UP000283509">
    <property type="component" value="Unassembled WGS sequence"/>
</dbReference>
<dbReference type="STRING" id="6689.A0A423TXS8"/>
<dbReference type="InterPro" id="IPR002475">
    <property type="entry name" value="Bcl2-like"/>
</dbReference>
<dbReference type="PANTHER" id="PTHR11256">
    <property type="entry name" value="BCL-2 RELATED"/>
    <property type="match status" value="1"/>
</dbReference>
<reference evidence="9 10" key="2">
    <citation type="submission" date="2019-01" db="EMBL/GenBank/DDBJ databases">
        <title>The decoding of complex shrimp genome reveals the adaptation for benthos swimmer, frequently molting mechanism and breeding impact on genome.</title>
        <authorList>
            <person name="Sun Y."/>
            <person name="Gao Y."/>
            <person name="Yu Y."/>
        </authorList>
    </citation>
    <scope>NUCLEOTIDE SEQUENCE [LARGE SCALE GENOMIC DNA]</scope>
    <source>
        <tissue evidence="9">Muscle</tissue>
    </source>
</reference>
<feature type="region of interest" description="Disordered" evidence="7">
    <location>
        <begin position="109"/>
        <end position="210"/>
    </location>
</feature>
<dbReference type="Pfam" id="PF00452">
    <property type="entry name" value="Bcl-2"/>
    <property type="match status" value="1"/>
</dbReference>
<evidence type="ECO:0000256" key="7">
    <source>
        <dbReference type="SAM" id="MobiDB-lite"/>
    </source>
</evidence>
<dbReference type="GO" id="GO:0051400">
    <property type="term" value="F:BH domain binding"/>
    <property type="evidence" value="ECO:0007669"/>
    <property type="project" value="TreeGrafter"/>
</dbReference>
<accession>A0A423TXS8</accession>
<evidence type="ECO:0000256" key="3">
    <source>
        <dbReference type="ARBA" id="ARBA00022692"/>
    </source>
</evidence>
<evidence type="ECO:0000256" key="4">
    <source>
        <dbReference type="ARBA" id="ARBA00022703"/>
    </source>
</evidence>
<dbReference type="InterPro" id="IPR026298">
    <property type="entry name" value="Bcl-2_fam"/>
</dbReference>
<gene>
    <name evidence="9" type="ORF">C7M84_025556</name>
</gene>
<keyword evidence="6" id="KW-0472">Membrane</keyword>
<sequence>MKLKGASPFWRCETRAAGSALMSNQLLRGPGRHDVTTRQPMSVLTSPLLGNWECVLRVCLRARRRGHAVSARSACVRRKERDVVVCCVVTFLPRCHCLSLCLSMAPAANKDADKGRKEAATQELEADEGFDSPSVVRAGGGDAKDQRLPSRSDSDAEVASQSSQSNGSASASDSDSQPDSGTQVMSDVEDEPRRSSSGRVEGARSDKDGVEAKAETLAECIVFSLLGKRTGSGQDDVERTLLRCVRIVMQKHEIFLKGMMKRLDITRETGYVSFVAVANELFEGEKMCITWGRIVALYAFGGQLALYCKEKNMEDFAVTIAKFMGKYASEIVAPFVRRVGGWQKICEEYPAEDDLENKAWRFLTWTAIGLGIAATATFFTSH</sequence>
<dbReference type="PROSITE" id="PS50062">
    <property type="entry name" value="BCL2_FAMILY"/>
    <property type="match status" value="1"/>
</dbReference>
<evidence type="ECO:0000256" key="6">
    <source>
        <dbReference type="ARBA" id="ARBA00023136"/>
    </source>
</evidence>
<dbReference type="GO" id="GO:0001836">
    <property type="term" value="P:release of cytochrome c from mitochondria"/>
    <property type="evidence" value="ECO:0007669"/>
    <property type="project" value="TreeGrafter"/>
</dbReference>
<proteinExistence type="inferred from homology"/>
<feature type="compositionally biased region" description="Basic and acidic residues" evidence="7">
    <location>
        <begin position="110"/>
        <end position="120"/>
    </location>
</feature>
<keyword evidence="5" id="KW-1133">Transmembrane helix</keyword>
<comment type="subcellular location">
    <subcellularLocation>
        <location evidence="1">Endomembrane system</location>
    </subcellularLocation>
</comment>
<dbReference type="GO" id="GO:0005741">
    <property type="term" value="C:mitochondrial outer membrane"/>
    <property type="evidence" value="ECO:0007669"/>
    <property type="project" value="TreeGrafter"/>
</dbReference>
<evidence type="ECO:0000259" key="8">
    <source>
        <dbReference type="SMART" id="SM00337"/>
    </source>
</evidence>
<keyword evidence="10" id="KW-1185">Reference proteome</keyword>
<comment type="similarity">
    <text evidence="2">Belongs to the Bcl-2 family.</text>
</comment>
<keyword evidence="3" id="KW-0812">Transmembrane</keyword>
<feature type="compositionally biased region" description="Low complexity" evidence="7">
    <location>
        <begin position="159"/>
        <end position="180"/>
    </location>
</feature>
<feature type="compositionally biased region" description="Basic and acidic residues" evidence="7">
    <location>
        <begin position="201"/>
        <end position="210"/>
    </location>
</feature>
<dbReference type="OrthoDB" id="6021377at2759"/>
<dbReference type="SUPFAM" id="SSF56854">
    <property type="entry name" value="Bcl-2 inhibitors of programmed cell death"/>
    <property type="match status" value="1"/>
</dbReference>
<dbReference type="GO" id="GO:0008630">
    <property type="term" value="P:intrinsic apoptotic signaling pathway in response to DNA damage"/>
    <property type="evidence" value="ECO:0007669"/>
    <property type="project" value="TreeGrafter"/>
</dbReference>
<dbReference type="InterPro" id="IPR046371">
    <property type="entry name" value="Bcl-2_BH1-3"/>
</dbReference>
<evidence type="ECO:0000256" key="5">
    <source>
        <dbReference type="ARBA" id="ARBA00022989"/>
    </source>
</evidence>
<dbReference type="PANTHER" id="PTHR11256:SF47">
    <property type="entry name" value="BCL-2-LIKE PROTEIN 10"/>
    <property type="match status" value="1"/>
</dbReference>
<organism evidence="9 10">
    <name type="scientific">Penaeus vannamei</name>
    <name type="common">Whiteleg shrimp</name>
    <name type="synonym">Litopenaeus vannamei</name>
    <dbReference type="NCBI Taxonomy" id="6689"/>
    <lineage>
        <taxon>Eukaryota</taxon>
        <taxon>Metazoa</taxon>
        <taxon>Ecdysozoa</taxon>
        <taxon>Arthropoda</taxon>
        <taxon>Crustacea</taxon>
        <taxon>Multicrustacea</taxon>
        <taxon>Malacostraca</taxon>
        <taxon>Eumalacostraca</taxon>
        <taxon>Eucarida</taxon>
        <taxon>Decapoda</taxon>
        <taxon>Dendrobranchiata</taxon>
        <taxon>Penaeoidea</taxon>
        <taxon>Penaeidae</taxon>
        <taxon>Penaeus</taxon>
    </lineage>
</organism>
<dbReference type="Gene3D" id="1.10.437.10">
    <property type="entry name" value="Blc2-like"/>
    <property type="match status" value="1"/>
</dbReference>
<dbReference type="EMBL" id="QCYY01000996">
    <property type="protein sequence ID" value="ROT81268.1"/>
    <property type="molecule type" value="Genomic_DNA"/>
</dbReference>
<feature type="domain" description="Bcl-2 Bcl-2 homology region 1-3" evidence="8">
    <location>
        <begin position="241"/>
        <end position="342"/>
    </location>
</feature>
<dbReference type="GO" id="GO:0097192">
    <property type="term" value="P:extrinsic apoptotic signaling pathway in absence of ligand"/>
    <property type="evidence" value="ECO:0007669"/>
    <property type="project" value="TreeGrafter"/>
</dbReference>
<dbReference type="CDD" id="cd06845">
    <property type="entry name" value="Bcl-2_like"/>
    <property type="match status" value="1"/>
</dbReference>
<feature type="compositionally biased region" description="Basic and acidic residues" evidence="7">
    <location>
        <begin position="142"/>
        <end position="154"/>
    </location>
</feature>
<name>A0A423TXS8_PENVA</name>
<comment type="caution">
    <text evidence="9">The sequence shown here is derived from an EMBL/GenBank/DDBJ whole genome shotgun (WGS) entry which is preliminary data.</text>
</comment>
<evidence type="ECO:0000256" key="1">
    <source>
        <dbReference type="ARBA" id="ARBA00004308"/>
    </source>
</evidence>
<dbReference type="SMART" id="SM00337">
    <property type="entry name" value="BCL"/>
    <property type="match status" value="1"/>
</dbReference>
<dbReference type="GO" id="GO:0042981">
    <property type="term" value="P:regulation of apoptotic process"/>
    <property type="evidence" value="ECO:0007669"/>
    <property type="project" value="InterPro"/>
</dbReference>